<keyword evidence="8 11" id="KW-0570">Pentose shunt</keyword>
<evidence type="ECO:0000256" key="10">
    <source>
        <dbReference type="ARBA" id="ARBA00048810"/>
    </source>
</evidence>
<dbReference type="PROSITE" id="PS00958">
    <property type="entry name" value="TRANSALDOLASE_2"/>
    <property type="match status" value="1"/>
</dbReference>
<dbReference type="NCBIfam" id="TIGR00876">
    <property type="entry name" value="tal_mycobact"/>
    <property type="match status" value="1"/>
</dbReference>
<dbReference type="EC" id="2.2.1.2" evidence="5 11"/>
<feature type="active site" description="Schiff-base intermediate with substrate" evidence="11">
    <location>
        <position position="138"/>
    </location>
</feature>
<dbReference type="PANTHER" id="PTHR10683">
    <property type="entry name" value="TRANSALDOLASE"/>
    <property type="match status" value="1"/>
</dbReference>
<dbReference type="InterPro" id="IPR004732">
    <property type="entry name" value="Transaldolase_2"/>
</dbReference>
<dbReference type="EMBL" id="AVQL01000437">
    <property type="protein sequence ID" value="KEQ01072.1"/>
    <property type="molecule type" value="Genomic_DNA"/>
</dbReference>
<organism evidence="12 13">
    <name type="scientific">Snodgrassella alvi SCGC AB-598-J21</name>
    <dbReference type="NCBI Taxonomy" id="1385367"/>
    <lineage>
        <taxon>Bacteria</taxon>
        <taxon>Pseudomonadati</taxon>
        <taxon>Pseudomonadota</taxon>
        <taxon>Betaproteobacteria</taxon>
        <taxon>Neisseriales</taxon>
        <taxon>Neisseriaceae</taxon>
        <taxon>Snodgrassella</taxon>
    </lineage>
</organism>
<comment type="similarity">
    <text evidence="4 11">Belongs to the transaldolase family. Type 2 subfamily.</text>
</comment>
<comment type="subcellular location">
    <subcellularLocation>
        <location evidence="2 11">Cytoplasm</location>
    </subcellularLocation>
</comment>
<evidence type="ECO:0000256" key="5">
    <source>
        <dbReference type="ARBA" id="ARBA00013151"/>
    </source>
</evidence>
<dbReference type="InterPro" id="IPR001585">
    <property type="entry name" value="TAL/FSA"/>
</dbReference>
<proteinExistence type="inferred from homology"/>
<reference evidence="12 13" key="1">
    <citation type="journal article" date="2014" name="PLoS Genet.">
        <title>Hidden diversity in honey bee gut symbionts detected by single-cell genomics.</title>
        <authorList>
            <person name="Engel P."/>
            <person name="Stepanauskas R."/>
            <person name="Moran N."/>
        </authorList>
    </citation>
    <scope>NUCLEOTIDE SEQUENCE [LARGE SCALE GENOMIC DNA]</scope>
    <source>
        <strain evidence="12 13">SCGC AB-598-J21</strain>
    </source>
</reference>
<evidence type="ECO:0000256" key="8">
    <source>
        <dbReference type="ARBA" id="ARBA00023126"/>
    </source>
</evidence>
<evidence type="ECO:0000256" key="3">
    <source>
        <dbReference type="ARBA" id="ARBA00004857"/>
    </source>
</evidence>
<dbReference type="UniPathway" id="UPA00115">
    <property type="reaction ID" value="UER00414"/>
</dbReference>
<keyword evidence="7 11" id="KW-0808">Transferase</keyword>
<dbReference type="HAMAP" id="MF_00493">
    <property type="entry name" value="Transaldolase_2"/>
    <property type="match status" value="1"/>
</dbReference>
<dbReference type="Proteomes" id="UP000027644">
    <property type="component" value="Unassembled WGS sequence"/>
</dbReference>
<comment type="caution">
    <text evidence="12">The sequence shown here is derived from an EMBL/GenBank/DDBJ whole genome shotgun (WGS) entry which is preliminary data.</text>
</comment>
<evidence type="ECO:0000256" key="9">
    <source>
        <dbReference type="ARBA" id="ARBA00023270"/>
    </source>
</evidence>
<protein>
    <recommendedName>
        <fullName evidence="5 11">Transaldolase</fullName>
        <ecNumber evidence="5 11">2.2.1.2</ecNumber>
    </recommendedName>
</protein>
<dbReference type="GO" id="GO:0005975">
    <property type="term" value="P:carbohydrate metabolic process"/>
    <property type="evidence" value="ECO:0007669"/>
    <property type="project" value="InterPro"/>
</dbReference>
<dbReference type="GO" id="GO:0006098">
    <property type="term" value="P:pentose-phosphate shunt"/>
    <property type="evidence" value="ECO:0007669"/>
    <property type="project" value="UniProtKB-UniRule"/>
</dbReference>
<evidence type="ECO:0000256" key="7">
    <source>
        <dbReference type="ARBA" id="ARBA00022679"/>
    </source>
</evidence>
<comment type="function">
    <text evidence="1 11">Transaldolase is important for the balance of metabolites in the pentose-phosphate pathway.</text>
</comment>
<evidence type="ECO:0000313" key="13">
    <source>
        <dbReference type="Proteomes" id="UP000027644"/>
    </source>
</evidence>
<dbReference type="GO" id="GO:0004801">
    <property type="term" value="F:transaldolase activity"/>
    <property type="evidence" value="ECO:0007669"/>
    <property type="project" value="UniProtKB-UniRule"/>
</dbReference>
<dbReference type="AlphaFoldDB" id="A0A074VB25"/>
<keyword evidence="9 11" id="KW-0704">Schiff base</keyword>
<dbReference type="PIRSF" id="PIRSF036915">
    <property type="entry name" value="Trnald_Bac_Plnt"/>
    <property type="match status" value="1"/>
</dbReference>
<dbReference type="InterPro" id="IPR018225">
    <property type="entry name" value="Transaldolase_AS"/>
</dbReference>
<dbReference type="GO" id="GO:0005737">
    <property type="term" value="C:cytoplasm"/>
    <property type="evidence" value="ECO:0007669"/>
    <property type="project" value="UniProtKB-SubCell"/>
</dbReference>
<accession>A0A074VB25</accession>
<name>A0A074VB25_9NEIS</name>
<gene>
    <name evidence="11" type="primary">tal</name>
    <name evidence="12" type="ORF">SASC598J21_011460</name>
</gene>
<dbReference type="PANTHER" id="PTHR10683:SF31">
    <property type="entry name" value="TRANSALDOLASE"/>
    <property type="match status" value="1"/>
</dbReference>
<comment type="pathway">
    <text evidence="3 11">Carbohydrate degradation; pentose phosphate pathway; D-glyceraldehyde 3-phosphate and beta-D-fructose 6-phosphate from D-ribose 5-phosphate and D-xylulose 5-phosphate (non-oxidative stage): step 2/3.</text>
</comment>
<evidence type="ECO:0000256" key="4">
    <source>
        <dbReference type="ARBA" id="ARBA00008426"/>
    </source>
</evidence>
<comment type="catalytic activity">
    <reaction evidence="10 11">
        <text>D-sedoheptulose 7-phosphate + D-glyceraldehyde 3-phosphate = D-erythrose 4-phosphate + beta-D-fructose 6-phosphate</text>
        <dbReference type="Rhea" id="RHEA:17053"/>
        <dbReference type="ChEBI" id="CHEBI:16897"/>
        <dbReference type="ChEBI" id="CHEBI:57483"/>
        <dbReference type="ChEBI" id="CHEBI:57634"/>
        <dbReference type="ChEBI" id="CHEBI:59776"/>
        <dbReference type="EC" id="2.2.1.2"/>
    </reaction>
</comment>
<evidence type="ECO:0000256" key="11">
    <source>
        <dbReference type="HAMAP-Rule" id="MF_00493"/>
    </source>
</evidence>
<dbReference type="CDD" id="cd00955">
    <property type="entry name" value="Transaldolase_like"/>
    <property type="match status" value="1"/>
</dbReference>
<keyword evidence="6 11" id="KW-0963">Cytoplasm</keyword>
<evidence type="ECO:0000256" key="1">
    <source>
        <dbReference type="ARBA" id="ARBA00003518"/>
    </source>
</evidence>
<evidence type="ECO:0000256" key="2">
    <source>
        <dbReference type="ARBA" id="ARBA00004496"/>
    </source>
</evidence>
<dbReference type="InterPro" id="IPR013785">
    <property type="entry name" value="Aldolase_TIM"/>
</dbReference>
<sequence>MAVLAQVNTLGQQIWLDNLSRNLIQSGELAHMLEAGISGVTSNPAIFQKAFANDTLYQNDINQLKQQPLSPKQRYEQLAVADVQAACDVCLPLYKRSQGKAGFVSLEVAPDLADDAQATITEAQRLWEVLNRPNVMIKVPATDSGIQALTTLVAQGINVNLTLLFSKTQLSKAWQAHAAGIRQRLAQNLPVNHIQVVASFFLSRIDSALDITLPESLQGKTAIAMAKTAYAEWQEFIQSREFTDLAAQQAAPLRLLWASTGTKNPAYSDVCYVENIIGADTINTVPTNTLNAFIDHGHANATLTQDVQQAKNVLIEIQKLGINLESLAVRLQQEGLQQFVDAFDALLQPLA</sequence>
<dbReference type="NCBIfam" id="NF002881">
    <property type="entry name" value="PRK03343.1"/>
    <property type="match status" value="1"/>
</dbReference>
<dbReference type="Gene3D" id="3.20.20.70">
    <property type="entry name" value="Aldolase class I"/>
    <property type="match status" value="1"/>
</dbReference>
<dbReference type="SUPFAM" id="SSF51569">
    <property type="entry name" value="Aldolase"/>
    <property type="match status" value="1"/>
</dbReference>
<evidence type="ECO:0000313" key="12">
    <source>
        <dbReference type="EMBL" id="KEQ01072.1"/>
    </source>
</evidence>
<dbReference type="PROSITE" id="PS01054">
    <property type="entry name" value="TRANSALDOLASE_1"/>
    <property type="match status" value="1"/>
</dbReference>
<evidence type="ECO:0000256" key="6">
    <source>
        <dbReference type="ARBA" id="ARBA00022490"/>
    </source>
</evidence>
<dbReference type="Pfam" id="PF00923">
    <property type="entry name" value="TAL_FSA"/>
    <property type="match status" value="1"/>
</dbReference>